<name>A0ACB8GUE0_PSICU</name>
<evidence type="ECO:0000313" key="1">
    <source>
        <dbReference type="EMBL" id="KAH9478841.1"/>
    </source>
</evidence>
<protein>
    <submittedName>
        <fullName evidence="1">Uncharacterized protein</fullName>
    </submittedName>
</protein>
<accession>A0ACB8GUE0</accession>
<reference evidence="1" key="1">
    <citation type="submission" date="2021-10" db="EMBL/GenBank/DDBJ databases">
        <title>Psilocybe cubensis genome.</title>
        <authorList>
            <person name="Mckernan K.J."/>
            <person name="Crawford S."/>
            <person name="Trippe A."/>
            <person name="Kane L.T."/>
            <person name="Mclaughlin S."/>
        </authorList>
    </citation>
    <scope>NUCLEOTIDE SEQUENCE</scope>
    <source>
        <strain evidence="1">MGC-MH-2018</strain>
    </source>
</reference>
<sequence>MKFSVSLSSILFAAVFFALSAQAASSISSPNEALFITFYDDFNFVGNTYSPAKPVPNTCITLPSTWRNRAES</sequence>
<keyword evidence="2" id="KW-1185">Reference proteome</keyword>
<proteinExistence type="predicted"/>
<organism evidence="1 2">
    <name type="scientific">Psilocybe cubensis</name>
    <name type="common">Psychedelic mushroom</name>
    <name type="synonym">Stropharia cubensis</name>
    <dbReference type="NCBI Taxonomy" id="181762"/>
    <lineage>
        <taxon>Eukaryota</taxon>
        <taxon>Fungi</taxon>
        <taxon>Dikarya</taxon>
        <taxon>Basidiomycota</taxon>
        <taxon>Agaricomycotina</taxon>
        <taxon>Agaricomycetes</taxon>
        <taxon>Agaricomycetidae</taxon>
        <taxon>Agaricales</taxon>
        <taxon>Agaricineae</taxon>
        <taxon>Strophariaceae</taxon>
        <taxon>Psilocybe</taxon>
    </lineage>
</organism>
<dbReference type="EMBL" id="JAFIQS020000008">
    <property type="protein sequence ID" value="KAH9478841.1"/>
    <property type="molecule type" value="Genomic_DNA"/>
</dbReference>
<dbReference type="Proteomes" id="UP000664032">
    <property type="component" value="Unassembled WGS sequence"/>
</dbReference>
<evidence type="ECO:0000313" key="2">
    <source>
        <dbReference type="Proteomes" id="UP000664032"/>
    </source>
</evidence>
<gene>
    <name evidence="1" type="ORF">JR316_0009303</name>
</gene>
<comment type="caution">
    <text evidence="1">The sequence shown here is derived from an EMBL/GenBank/DDBJ whole genome shotgun (WGS) entry which is preliminary data.</text>
</comment>